<evidence type="ECO:0000259" key="3">
    <source>
        <dbReference type="PROSITE" id="PS50222"/>
    </source>
</evidence>
<dbReference type="PANTHER" id="PTHR10827">
    <property type="entry name" value="RETICULOCALBIN"/>
    <property type="match status" value="1"/>
</dbReference>
<feature type="domain" description="EF-hand" evidence="3">
    <location>
        <begin position="8"/>
        <end position="43"/>
    </location>
</feature>
<dbReference type="InterPro" id="IPR002048">
    <property type="entry name" value="EF_hand_dom"/>
</dbReference>
<feature type="domain" description="EF-hand" evidence="3">
    <location>
        <begin position="131"/>
        <end position="166"/>
    </location>
</feature>
<keyword evidence="1" id="KW-0479">Metal-binding</keyword>
<keyword evidence="2" id="KW-0677">Repeat</keyword>
<dbReference type="PANTHER" id="PTHR10827:SF98">
    <property type="entry name" value="45 KDA CALCIUM-BINDING PROTEIN"/>
    <property type="match status" value="1"/>
</dbReference>
<organism evidence="4 5">
    <name type="scientific">Streptomyces bangladeshensis</name>
    <dbReference type="NCBI Taxonomy" id="295352"/>
    <lineage>
        <taxon>Bacteria</taxon>
        <taxon>Bacillati</taxon>
        <taxon>Actinomycetota</taxon>
        <taxon>Actinomycetes</taxon>
        <taxon>Kitasatosporales</taxon>
        <taxon>Streptomycetaceae</taxon>
        <taxon>Streptomyces</taxon>
    </lineage>
</organism>
<protein>
    <submittedName>
        <fullName evidence="4">Calcium binding protein CalD</fullName>
    </submittedName>
</protein>
<evidence type="ECO:0000313" key="5">
    <source>
        <dbReference type="Proteomes" id="UP001501391"/>
    </source>
</evidence>
<dbReference type="SUPFAM" id="SSF47473">
    <property type="entry name" value="EF-hand"/>
    <property type="match status" value="1"/>
</dbReference>
<gene>
    <name evidence="4" type="primary">calD_2</name>
    <name evidence="4" type="ORF">GCM10009787_57680</name>
</gene>
<dbReference type="Pfam" id="PF13202">
    <property type="entry name" value="EF-hand_5"/>
    <property type="match status" value="2"/>
</dbReference>
<dbReference type="Pfam" id="PF13499">
    <property type="entry name" value="EF-hand_7"/>
    <property type="match status" value="1"/>
</dbReference>
<keyword evidence="5" id="KW-1185">Reference proteome</keyword>
<dbReference type="InterPro" id="IPR018247">
    <property type="entry name" value="EF_Hand_1_Ca_BS"/>
</dbReference>
<evidence type="ECO:0000256" key="2">
    <source>
        <dbReference type="ARBA" id="ARBA00022737"/>
    </source>
</evidence>
<dbReference type="InterPro" id="IPR011992">
    <property type="entry name" value="EF-hand-dom_pair"/>
</dbReference>
<dbReference type="PROSITE" id="PS00018">
    <property type="entry name" value="EF_HAND_1"/>
    <property type="match status" value="2"/>
</dbReference>
<dbReference type="SMART" id="SM00054">
    <property type="entry name" value="EFh"/>
    <property type="match status" value="4"/>
</dbReference>
<comment type="caution">
    <text evidence="4">The sequence shown here is derived from an EMBL/GenBank/DDBJ whole genome shotgun (WGS) entry which is preliminary data.</text>
</comment>
<evidence type="ECO:0000313" key="4">
    <source>
        <dbReference type="EMBL" id="GAA2201695.1"/>
    </source>
</evidence>
<reference evidence="5" key="1">
    <citation type="journal article" date="2019" name="Int. J. Syst. Evol. Microbiol.">
        <title>The Global Catalogue of Microorganisms (GCM) 10K type strain sequencing project: providing services to taxonomists for standard genome sequencing and annotation.</title>
        <authorList>
            <consortium name="The Broad Institute Genomics Platform"/>
            <consortium name="The Broad Institute Genome Sequencing Center for Infectious Disease"/>
            <person name="Wu L."/>
            <person name="Ma J."/>
        </authorList>
    </citation>
    <scope>NUCLEOTIDE SEQUENCE [LARGE SCALE GENOMIC DNA]</scope>
    <source>
        <strain evidence="5">JCM 14924</strain>
    </source>
</reference>
<dbReference type="Gene3D" id="1.10.238.10">
    <property type="entry name" value="EF-hand"/>
    <property type="match status" value="1"/>
</dbReference>
<evidence type="ECO:0000256" key="1">
    <source>
        <dbReference type="ARBA" id="ARBA00022723"/>
    </source>
</evidence>
<dbReference type="PROSITE" id="PS50222">
    <property type="entry name" value="EF_HAND_2"/>
    <property type="match status" value="2"/>
</dbReference>
<sequence length="166" mass="18775">MRAVVTQAERDHFQRLFRQLDTDGDGTIAQVDLDQLVQGMVMRAGAAPGSQHWRRVTDLGNRLWDELRDHTDADKDGTISAREFVTAYRRPEFLERTVIPFELAVLELADTDGDGRLSVGEWMRWQEAKGTPAAEALSEFGETDTDGDGYLSRDECAQHIRTQYTS</sequence>
<name>A0ABP5NSW7_9ACTN</name>
<dbReference type="Proteomes" id="UP001501391">
    <property type="component" value="Unassembled WGS sequence"/>
</dbReference>
<accession>A0ABP5NSW7</accession>
<proteinExistence type="predicted"/>
<dbReference type="EMBL" id="BAAAOQ010000021">
    <property type="protein sequence ID" value="GAA2201695.1"/>
    <property type="molecule type" value="Genomic_DNA"/>
</dbReference>